<dbReference type="Proteomes" id="UP001208017">
    <property type="component" value="Unassembled WGS sequence"/>
</dbReference>
<gene>
    <name evidence="4" type="ORF">OS242_13510</name>
</gene>
<keyword evidence="2" id="KW-0732">Signal</keyword>
<dbReference type="Pfam" id="PF00395">
    <property type="entry name" value="SLH"/>
    <property type="match status" value="2"/>
</dbReference>
<dbReference type="InterPro" id="IPR003961">
    <property type="entry name" value="FN3_dom"/>
</dbReference>
<feature type="signal peptide" evidence="2">
    <location>
        <begin position="1"/>
        <end position="30"/>
    </location>
</feature>
<organism evidence="4 5">
    <name type="scientific">Tumebacillus lacus</name>
    <dbReference type="NCBI Taxonomy" id="2995335"/>
    <lineage>
        <taxon>Bacteria</taxon>
        <taxon>Bacillati</taxon>
        <taxon>Bacillota</taxon>
        <taxon>Bacilli</taxon>
        <taxon>Bacillales</taxon>
        <taxon>Alicyclobacillaceae</taxon>
        <taxon>Tumebacillus</taxon>
    </lineage>
</organism>
<dbReference type="PANTHER" id="PTHR43308:SF5">
    <property type="entry name" value="S-LAYER PROTEIN _ PEPTIDOGLYCAN ENDO-BETA-N-ACETYLGLUCOSAMINIDASE"/>
    <property type="match status" value="1"/>
</dbReference>
<reference evidence="4 5" key="1">
    <citation type="submission" date="2022-11" db="EMBL/GenBank/DDBJ databases">
        <title>Study of microbial diversity in lake waters.</title>
        <authorList>
            <person name="Zhang J."/>
        </authorList>
    </citation>
    <scope>NUCLEOTIDE SEQUENCE [LARGE SCALE GENOMIC DNA]</scope>
    <source>
        <strain evidence="4 5">DT12</strain>
    </source>
</reference>
<feature type="chain" id="PRO_5045136870" evidence="2">
    <location>
        <begin position="31"/>
        <end position="777"/>
    </location>
</feature>
<dbReference type="PROSITE" id="PS51272">
    <property type="entry name" value="SLH"/>
    <property type="match status" value="2"/>
</dbReference>
<sequence>MKRKTFPLLLAAALLAVPVLPLATPDTALAAATRLATPTNVMIKGDRMVTWTQSPNASGYMIQVFDAVTNKVIGDVRTSFDASSASIDSVLANKNGTYYVKVTATSANTAIHINSLASAKSNVLTISYSVTLNAPAAPVLATDGTVTWKNVPNEGYTLHVYHSPSQTLVTSYDLAKDSTTYDVKRLIPAAGSYYVRLIARGDGQTIRDSAESASSSIRSLKLASLAAPSTVTLDSGRTATWSAVTANQGYRIGVYRAESGAIVGFVQAEKDQTTADLSKLITRSGRYFIKVQTLGLNNAHSLDSLPSPTEQFWLEANLYAAADDEISATTESMDGITITNVQLDETAVLAGVTATNAYRLVLPLDVKSGGWRIKIGGEILDKLLARSAANAQVQVLSEAGSFTLPLSELSGMPSSRSASSLADTYAVIELRPTTALVPTGQQMSPVSLRVSLTDEQDRVLGELDRTSGYLALTVPLPSGSGNLASLTGFRLDAAGRMLAVPALFHSGNETSTATFKYQGNGTFGVLKKESSFPDVEESHYAKQSIESLTTRLVINGFEDGTFRPHETVTRAQFAQMIVKALAVQANGFPQPQLPSNEPTTPPPSETPDPTAPDADTETDNGASDVVPAIPPVVPAVPPTAPPAPQIETMFDDVPQDAWFTEAVVAAFRSQLINGRGDGVFAPNDLITEQEMATMIVRALRYAGYDTSITDSEQSSLLAGLPHSAELGDYALSPAALCVRDQILFGPTLDRFDPTHKADRGQAADMLYRMMRALEFAN</sequence>
<feature type="compositionally biased region" description="Pro residues" evidence="1">
    <location>
        <begin position="599"/>
        <end position="610"/>
    </location>
</feature>
<evidence type="ECO:0000313" key="4">
    <source>
        <dbReference type="EMBL" id="MCX7570961.1"/>
    </source>
</evidence>
<name>A0ABT3X209_9BACL</name>
<feature type="region of interest" description="Disordered" evidence="1">
    <location>
        <begin position="588"/>
        <end position="644"/>
    </location>
</feature>
<evidence type="ECO:0000313" key="5">
    <source>
        <dbReference type="Proteomes" id="UP001208017"/>
    </source>
</evidence>
<evidence type="ECO:0000256" key="2">
    <source>
        <dbReference type="SAM" id="SignalP"/>
    </source>
</evidence>
<evidence type="ECO:0000259" key="3">
    <source>
        <dbReference type="PROSITE" id="PS51272"/>
    </source>
</evidence>
<dbReference type="EMBL" id="JAPMLT010000007">
    <property type="protein sequence ID" value="MCX7570961.1"/>
    <property type="molecule type" value="Genomic_DNA"/>
</dbReference>
<feature type="compositionally biased region" description="Pro residues" evidence="1">
    <location>
        <begin position="628"/>
        <end position="644"/>
    </location>
</feature>
<comment type="caution">
    <text evidence="4">The sequence shown here is derived from an EMBL/GenBank/DDBJ whole genome shotgun (WGS) entry which is preliminary data.</text>
</comment>
<proteinExistence type="predicted"/>
<protein>
    <submittedName>
        <fullName evidence="4">S-layer homology domain-containing protein</fullName>
    </submittedName>
</protein>
<dbReference type="RefSeq" id="WP_267152205.1">
    <property type="nucleotide sequence ID" value="NZ_JAPMLT010000007.1"/>
</dbReference>
<dbReference type="CDD" id="cd00063">
    <property type="entry name" value="FN3"/>
    <property type="match status" value="1"/>
</dbReference>
<accession>A0ABT3X209</accession>
<keyword evidence="5" id="KW-1185">Reference proteome</keyword>
<dbReference type="PANTHER" id="PTHR43308">
    <property type="entry name" value="OUTER MEMBRANE PROTEIN ALPHA-RELATED"/>
    <property type="match status" value="1"/>
</dbReference>
<evidence type="ECO:0000256" key="1">
    <source>
        <dbReference type="SAM" id="MobiDB-lite"/>
    </source>
</evidence>
<dbReference type="InterPro" id="IPR051465">
    <property type="entry name" value="Cell_Envelope_Struct_Comp"/>
</dbReference>
<feature type="domain" description="SLH" evidence="3">
    <location>
        <begin position="646"/>
        <end position="709"/>
    </location>
</feature>
<feature type="domain" description="SLH" evidence="3">
    <location>
        <begin position="528"/>
        <end position="591"/>
    </location>
</feature>
<dbReference type="InterPro" id="IPR001119">
    <property type="entry name" value="SLH_dom"/>
</dbReference>